<evidence type="ECO:0000256" key="9">
    <source>
        <dbReference type="ARBA" id="ARBA00023136"/>
    </source>
</evidence>
<dbReference type="SMART" id="SM00382">
    <property type="entry name" value="AAA"/>
    <property type="match status" value="1"/>
</dbReference>
<keyword evidence="12" id="KW-1185">Reference proteome</keyword>
<protein>
    <submittedName>
        <fullName evidence="11">ABC transporter ATP-binding protein</fullName>
    </submittedName>
</protein>
<keyword evidence="8" id="KW-0406">Ion transport</keyword>
<dbReference type="PANTHER" id="PTHR42771">
    <property type="entry name" value="IRON(3+)-HYDROXAMATE IMPORT ATP-BINDING PROTEIN FHUC"/>
    <property type="match status" value="1"/>
</dbReference>
<dbReference type="SUPFAM" id="SSF52540">
    <property type="entry name" value="P-loop containing nucleoside triphosphate hydrolases"/>
    <property type="match status" value="1"/>
</dbReference>
<dbReference type="EMBL" id="BAABEY010000011">
    <property type="protein sequence ID" value="GAA4434439.1"/>
    <property type="molecule type" value="Genomic_DNA"/>
</dbReference>
<evidence type="ECO:0000313" key="12">
    <source>
        <dbReference type="Proteomes" id="UP001501508"/>
    </source>
</evidence>
<keyword evidence="7" id="KW-0408">Iron</keyword>
<proteinExistence type="predicted"/>
<keyword evidence="6 11" id="KW-0067">ATP-binding</keyword>
<dbReference type="InterPro" id="IPR003593">
    <property type="entry name" value="AAA+_ATPase"/>
</dbReference>
<evidence type="ECO:0000256" key="3">
    <source>
        <dbReference type="ARBA" id="ARBA00022475"/>
    </source>
</evidence>
<evidence type="ECO:0000256" key="2">
    <source>
        <dbReference type="ARBA" id="ARBA00022448"/>
    </source>
</evidence>
<dbReference type="Gene3D" id="3.40.50.300">
    <property type="entry name" value="P-loop containing nucleotide triphosphate hydrolases"/>
    <property type="match status" value="1"/>
</dbReference>
<evidence type="ECO:0000313" key="11">
    <source>
        <dbReference type="EMBL" id="GAA4434439.1"/>
    </source>
</evidence>
<evidence type="ECO:0000256" key="7">
    <source>
        <dbReference type="ARBA" id="ARBA00023004"/>
    </source>
</evidence>
<name>A0ABP8LSX6_9BACT</name>
<dbReference type="InterPro" id="IPR027417">
    <property type="entry name" value="P-loop_NTPase"/>
</dbReference>
<keyword evidence="3" id="KW-1003">Cell membrane</keyword>
<feature type="domain" description="ABC transporter" evidence="10">
    <location>
        <begin position="2"/>
        <end position="240"/>
    </location>
</feature>
<dbReference type="PROSITE" id="PS50893">
    <property type="entry name" value="ABC_TRANSPORTER_2"/>
    <property type="match status" value="1"/>
</dbReference>
<evidence type="ECO:0000256" key="5">
    <source>
        <dbReference type="ARBA" id="ARBA00022741"/>
    </source>
</evidence>
<evidence type="ECO:0000256" key="6">
    <source>
        <dbReference type="ARBA" id="ARBA00022840"/>
    </source>
</evidence>
<dbReference type="GO" id="GO:0005524">
    <property type="term" value="F:ATP binding"/>
    <property type="evidence" value="ECO:0007669"/>
    <property type="project" value="UniProtKB-KW"/>
</dbReference>
<gene>
    <name evidence="11" type="ORF">GCM10023091_09400</name>
</gene>
<dbReference type="InterPro" id="IPR051535">
    <property type="entry name" value="Siderophore_ABC-ATPase"/>
</dbReference>
<evidence type="ECO:0000256" key="1">
    <source>
        <dbReference type="ARBA" id="ARBA00004202"/>
    </source>
</evidence>
<reference evidence="12" key="1">
    <citation type="journal article" date="2019" name="Int. J. Syst. Evol. Microbiol.">
        <title>The Global Catalogue of Microorganisms (GCM) 10K type strain sequencing project: providing services to taxonomists for standard genome sequencing and annotation.</title>
        <authorList>
            <consortium name="The Broad Institute Genomics Platform"/>
            <consortium name="The Broad Institute Genome Sequencing Center for Infectious Disease"/>
            <person name="Wu L."/>
            <person name="Ma J."/>
        </authorList>
    </citation>
    <scope>NUCLEOTIDE SEQUENCE [LARGE SCALE GENOMIC DNA]</scope>
    <source>
        <strain evidence="12">JCM 31920</strain>
    </source>
</reference>
<keyword evidence="5" id="KW-0547">Nucleotide-binding</keyword>
<evidence type="ECO:0000256" key="4">
    <source>
        <dbReference type="ARBA" id="ARBA00022496"/>
    </source>
</evidence>
<organism evidence="11 12">
    <name type="scientific">Ravibacter arvi</name>
    <dbReference type="NCBI Taxonomy" id="2051041"/>
    <lineage>
        <taxon>Bacteria</taxon>
        <taxon>Pseudomonadati</taxon>
        <taxon>Bacteroidota</taxon>
        <taxon>Cytophagia</taxon>
        <taxon>Cytophagales</taxon>
        <taxon>Spirosomataceae</taxon>
        <taxon>Ravibacter</taxon>
    </lineage>
</organism>
<sequence length="333" mass="36115">MIEAKELVIGYRAYKNERLVAGGLNFTLPDGRLTALLGPNGSGKSTLIRTLSGLQPVISGDVLLDDVSLSSRSRVELSKRLSIVLQEPIRGTHLSVFELVALGRIPHTNRMGNLAGPDLEKVYESLNATGITALSTRKISQLSDGELQRAMIAKALAQETHYILLDEPTAHLDVLGKIELIDKLRSLTTSKTILFSTHDVELALQMADHIWLIDENGTVKTGAPEDLVLEGSIGNIYSRNQEWGFDNQTGQILVPLINRSGGCSVEGSGLAYEWTLKALKRTGYAVNTGSGTAGPTIRVAASGARPQWMLVRENTVLEARSIQQLLDLLSSRP</sequence>
<comment type="caution">
    <text evidence="11">The sequence shown here is derived from an EMBL/GenBank/DDBJ whole genome shotgun (WGS) entry which is preliminary data.</text>
</comment>
<accession>A0ABP8LSX6</accession>
<keyword evidence="2" id="KW-0813">Transport</keyword>
<keyword evidence="9" id="KW-0472">Membrane</keyword>
<dbReference type="InterPro" id="IPR003439">
    <property type="entry name" value="ABC_transporter-like_ATP-bd"/>
</dbReference>
<dbReference type="Proteomes" id="UP001501508">
    <property type="component" value="Unassembled WGS sequence"/>
</dbReference>
<dbReference type="RefSeq" id="WP_345026915.1">
    <property type="nucleotide sequence ID" value="NZ_BAABEY010000011.1"/>
</dbReference>
<keyword evidence="4" id="KW-0410">Iron transport</keyword>
<comment type="subcellular location">
    <subcellularLocation>
        <location evidence="1">Cell membrane</location>
        <topology evidence="1">Peripheral membrane protein</topology>
    </subcellularLocation>
</comment>
<evidence type="ECO:0000256" key="8">
    <source>
        <dbReference type="ARBA" id="ARBA00023065"/>
    </source>
</evidence>
<dbReference type="PANTHER" id="PTHR42771:SF2">
    <property type="entry name" value="IRON(3+)-HYDROXAMATE IMPORT ATP-BINDING PROTEIN FHUC"/>
    <property type="match status" value="1"/>
</dbReference>
<dbReference type="CDD" id="cd03214">
    <property type="entry name" value="ABC_Iron-Siderophores_B12_Hemin"/>
    <property type="match status" value="1"/>
</dbReference>
<evidence type="ECO:0000259" key="10">
    <source>
        <dbReference type="PROSITE" id="PS50893"/>
    </source>
</evidence>
<dbReference type="Pfam" id="PF00005">
    <property type="entry name" value="ABC_tran"/>
    <property type="match status" value="1"/>
</dbReference>